<keyword evidence="1" id="KW-1133">Transmembrane helix</keyword>
<reference evidence="2" key="2">
    <citation type="submission" date="2004-02" db="EMBL/GenBank/DDBJ databases">
        <authorList>
            <consortium name="Genoscope"/>
            <consortium name="Whitehead Institute Centre for Genome Research"/>
        </authorList>
    </citation>
    <scope>NUCLEOTIDE SEQUENCE</scope>
</reference>
<dbReference type="AlphaFoldDB" id="Q4RUN8"/>
<protein>
    <submittedName>
        <fullName evidence="2">(spotted green pufferfish) hypothetical protein</fullName>
    </submittedName>
</protein>
<keyword evidence="1" id="KW-0812">Transmembrane</keyword>
<accession>Q4RUN8</accession>
<gene>
    <name evidence="2" type="ORF">GSTENG00028709001</name>
</gene>
<dbReference type="KEGG" id="tng:GSTEN00028709G001"/>
<keyword evidence="1" id="KW-0472">Membrane</keyword>
<dbReference type="EMBL" id="CAAE01014993">
    <property type="protein sequence ID" value="CAG07894.1"/>
    <property type="molecule type" value="Genomic_DNA"/>
</dbReference>
<evidence type="ECO:0000313" key="2">
    <source>
        <dbReference type="EMBL" id="CAG07894.1"/>
    </source>
</evidence>
<proteinExistence type="predicted"/>
<organism evidence="2">
    <name type="scientific">Tetraodon nigroviridis</name>
    <name type="common">Spotted green pufferfish</name>
    <name type="synonym">Chelonodon nigroviridis</name>
    <dbReference type="NCBI Taxonomy" id="99883"/>
    <lineage>
        <taxon>Eukaryota</taxon>
        <taxon>Metazoa</taxon>
        <taxon>Chordata</taxon>
        <taxon>Craniata</taxon>
        <taxon>Vertebrata</taxon>
        <taxon>Euteleostomi</taxon>
        <taxon>Actinopterygii</taxon>
        <taxon>Neopterygii</taxon>
        <taxon>Teleostei</taxon>
        <taxon>Neoteleostei</taxon>
        <taxon>Acanthomorphata</taxon>
        <taxon>Eupercaria</taxon>
        <taxon>Tetraodontiformes</taxon>
        <taxon>Tetradontoidea</taxon>
        <taxon>Tetraodontidae</taxon>
        <taxon>Tetraodon</taxon>
    </lineage>
</organism>
<sequence length="80" mass="9198">MPDGKYENNLRANEVNIKQTGSWECLHVLLNMHKPLHPHSFATKCLLSLHLLLPCLVNLFWCLASLTCSLFRIHLSFIPD</sequence>
<reference evidence="2" key="1">
    <citation type="journal article" date="2004" name="Nature">
        <title>Genome duplication in the teleost fish Tetraodon nigroviridis reveals the early vertebrate proto-karyotype.</title>
        <authorList>
            <person name="Jaillon O."/>
            <person name="Aury J.-M."/>
            <person name="Brunet F."/>
            <person name="Petit J.-L."/>
            <person name="Stange-Thomann N."/>
            <person name="Mauceli E."/>
            <person name="Bouneau L."/>
            <person name="Fischer C."/>
            <person name="Ozouf-Costaz C."/>
            <person name="Bernot A."/>
            <person name="Nicaud S."/>
            <person name="Jaffe D."/>
            <person name="Fisher S."/>
            <person name="Lutfalla G."/>
            <person name="Dossat C."/>
            <person name="Segurens B."/>
            <person name="Dasilva C."/>
            <person name="Salanoubat M."/>
            <person name="Levy M."/>
            <person name="Boudet N."/>
            <person name="Castellano S."/>
            <person name="Anthouard V."/>
            <person name="Jubin C."/>
            <person name="Castelli V."/>
            <person name="Katinka M."/>
            <person name="Vacherie B."/>
            <person name="Biemont C."/>
            <person name="Skalli Z."/>
            <person name="Cattolico L."/>
            <person name="Poulain J."/>
            <person name="De Berardinis V."/>
            <person name="Cruaud C."/>
            <person name="Duprat S."/>
            <person name="Brottier P."/>
            <person name="Coutanceau J.-P."/>
            <person name="Gouzy J."/>
            <person name="Parra G."/>
            <person name="Lardier G."/>
            <person name="Chapple C."/>
            <person name="McKernan K.J."/>
            <person name="McEwan P."/>
            <person name="Bosak S."/>
            <person name="Kellis M."/>
            <person name="Volff J.-N."/>
            <person name="Guigo R."/>
            <person name="Zody M.C."/>
            <person name="Mesirov J."/>
            <person name="Lindblad-Toh K."/>
            <person name="Birren B."/>
            <person name="Nusbaum C."/>
            <person name="Kahn D."/>
            <person name="Robinson-Rechavi M."/>
            <person name="Laudet V."/>
            <person name="Schachter V."/>
            <person name="Quetier F."/>
            <person name="Saurin W."/>
            <person name="Scarpelli C."/>
            <person name="Wincker P."/>
            <person name="Lander E.S."/>
            <person name="Weissenbach J."/>
            <person name="Roest Crollius H."/>
        </authorList>
    </citation>
    <scope>NUCLEOTIDE SEQUENCE [LARGE SCALE GENOMIC DNA]</scope>
</reference>
<feature type="transmembrane region" description="Helical" evidence="1">
    <location>
        <begin position="51"/>
        <end position="71"/>
    </location>
</feature>
<evidence type="ECO:0000256" key="1">
    <source>
        <dbReference type="SAM" id="Phobius"/>
    </source>
</evidence>
<comment type="caution">
    <text evidence="2">The sequence shown here is derived from an EMBL/GenBank/DDBJ whole genome shotgun (WGS) entry which is preliminary data.</text>
</comment>
<name>Q4RUN8_TETNG</name>